<accession>A0ABQ5SFA8</accession>
<evidence type="ECO:0000256" key="4">
    <source>
        <dbReference type="ARBA" id="ARBA00023125"/>
    </source>
</evidence>
<dbReference type="InterPro" id="IPR003105">
    <property type="entry name" value="SRA_YDG"/>
</dbReference>
<evidence type="ECO:0000313" key="12">
    <source>
        <dbReference type="Proteomes" id="UP001165090"/>
    </source>
</evidence>
<sequence length="881" mass="96832">MSPLKPEGENTDFNAKRAQILKITQDSTLTDDEKRHRIQALHRADKWLVKQEEEEKDLLSLLDSEEERVNATCAICTELVTRPVTLACQHNICLKCIQSYGKQKTSMRSCAICRVPISKDIIDNPRVNTTMVAHLRMLKVKHMGAKQVAVAQVHRAATEDKRPEEAFVTSRAVRKGMANACSGSLKMSCPADHFGPIGPEFDPRRNRGLVVGDMFPNRMTCRMWNAHLPHVAGIAGQSRIGAQSVVLSGGYEDDVDEGDYFLYTGSGGKNLEGNKRNGAHDRDQEFSRYNLALKKSCEQGLPVRVIRSSKEKRSAYAPKVAQESATDRDFEHKKGDDNDDDEGEKEEDNDGADGSEGEDEAEEEEKEADDGSLKMAKAIANNPVRYDGVYRILACWRGKGAANYLVCRYLFVRCDNAPAPWSMDDGGDKPDLSIPARAQKEIEAAKALGEDITYMTSEPAWDYDPVVEEWTWTRSPPRGEKAVKRKEEPLEKKIKSAQRDLKRQQQLMKMYTCALCNLRSMRPVYTPCGHLFCLECLKGKFEADDQRGRANARRSSRASILRKPCPAKNCTKDLVAFMEAIKVNNAMQEQLVSALAILKEKEEAVAALERQLGNDIQDPPDVAAEEAQQEPPVQEEAEALQEAETEAPGGAVKDSAEAVVSEDMAMTDAVAPTPAPSPTAPQAVDAEPQPQPDVVAPKSNSPQDPVPQLQLGTEGSRWRAEANMLALQHPDFDVGLISGLLDDQGGDVHEVDAYIKRIKRIQQTAARKSQPRQDGGGAAAKGSNRKSKKGSSPAKRPAAAEPEELEDTTGKRQKLMEGHEGSDTVITKCIGGEMDVDMAEGSGVRVDKGKAKAKSNRVGKELVKGKEKAVMPGRAKRLKAA</sequence>
<feature type="region of interest" description="Disordered" evidence="8">
    <location>
        <begin position="615"/>
        <end position="656"/>
    </location>
</feature>
<keyword evidence="2 6" id="KW-0863">Zinc-finger</keyword>
<feature type="domain" description="YDG" evidence="10">
    <location>
        <begin position="204"/>
        <end position="413"/>
    </location>
</feature>
<dbReference type="PROSITE" id="PS50089">
    <property type="entry name" value="ZF_RING_2"/>
    <property type="match status" value="2"/>
</dbReference>
<comment type="caution">
    <text evidence="11">The sequence shown here is derived from an EMBL/GenBank/DDBJ whole genome shotgun (WGS) entry which is preliminary data.</text>
</comment>
<dbReference type="PROSITE" id="PS00518">
    <property type="entry name" value="ZF_RING_1"/>
    <property type="match status" value="2"/>
</dbReference>
<dbReference type="Proteomes" id="UP001165090">
    <property type="component" value="Unassembled WGS sequence"/>
</dbReference>
<feature type="domain" description="RING-type" evidence="9">
    <location>
        <begin position="513"/>
        <end position="569"/>
    </location>
</feature>
<feature type="region of interest" description="Disordered" evidence="8">
    <location>
        <begin position="669"/>
        <end position="717"/>
    </location>
</feature>
<keyword evidence="5 7" id="KW-0539">Nucleus</keyword>
<feature type="compositionally biased region" description="Acidic residues" evidence="8">
    <location>
        <begin position="337"/>
        <end position="370"/>
    </location>
</feature>
<dbReference type="Gene3D" id="2.30.280.10">
    <property type="entry name" value="SRA-YDG"/>
    <property type="match status" value="1"/>
</dbReference>
<evidence type="ECO:0000259" key="9">
    <source>
        <dbReference type="PROSITE" id="PS50089"/>
    </source>
</evidence>
<dbReference type="Pfam" id="PF02182">
    <property type="entry name" value="SAD_SRA"/>
    <property type="match status" value="1"/>
</dbReference>
<feature type="compositionally biased region" description="Low complexity" evidence="8">
    <location>
        <begin position="790"/>
        <end position="800"/>
    </location>
</feature>
<dbReference type="Gene3D" id="3.30.40.10">
    <property type="entry name" value="Zinc/RING finger domain, C3HC4 (zinc finger)"/>
    <property type="match status" value="2"/>
</dbReference>
<dbReference type="Pfam" id="PF15227">
    <property type="entry name" value="zf-C3HC4_4"/>
    <property type="match status" value="1"/>
</dbReference>
<dbReference type="InterPro" id="IPR013083">
    <property type="entry name" value="Znf_RING/FYVE/PHD"/>
</dbReference>
<dbReference type="InterPro" id="IPR036987">
    <property type="entry name" value="SRA-YDG_sf"/>
</dbReference>
<dbReference type="SMART" id="SM00184">
    <property type="entry name" value="RING"/>
    <property type="match status" value="2"/>
</dbReference>
<keyword evidence="12" id="KW-1185">Reference proteome</keyword>
<feature type="compositionally biased region" description="Basic and acidic residues" evidence="8">
    <location>
        <begin position="325"/>
        <end position="336"/>
    </location>
</feature>
<dbReference type="SUPFAM" id="SSF88697">
    <property type="entry name" value="PUA domain-like"/>
    <property type="match status" value="2"/>
</dbReference>
<dbReference type="InterPro" id="IPR045134">
    <property type="entry name" value="UHRF1/2-like"/>
</dbReference>
<dbReference type="PROSITE" id="PS51015">
    <property type="entry name" value="YDG"/>
    <property type="match status" value="1"/>
</dbReference>
<dbReference type="InterPro" id="IPR027370">
    <property type="entry name" value="Znf-RING_euk"/>
</dbReference>
<keyword evidence="3" id="KW-0862">Zinc</keyword>
<feature type="region of interest" description="Disordered" evidence="8">
    <location>
        <begin position="312"/>
        <end position="373"/>
    </location>
</feature>
<comment type="subcellular location">
    <subcellularLocation>
        <location evidence="7">Nucleus</location>
    </subcellularLocation>
</comment>
<evidence type="ECO:0000256" key="8">
    <source>
        <dbReference type="SAM" id="MobiDB-lite"/>
    </source>
</evidence>
<evidence type="ECO:0000256" key="7">
    <source>
        <dbReference type="PROSITE-ProRule" id="PRU00358"/>
    </source>
</evidence>
<keyword evidence="4" id="KW-0238">DNA-binding</keyword>
<dbReference type="SUPFAM" id="SSF57850">
    <property type="entry name" value="RING/U-box"/>
    <property type="match status" value="2"/>
</dbReference>
<feature type="compositionally biased region" description="Acidic residues" evidence="8">
    <location>
        <begin position="623"/>
        <end position="645"/>
    </location>
</feature>
<evidence type="ECO:0000256" key="6">
    <source>
        <dbReference type="PROSITE-ProRule" id="PRU00175"/>
    </source>
</evidence>
<dbReference type="PANTHER" id="PTHR14140">
    <property type="entry name" value="E3 UBIQUITIN-PROTEIN LIGASE UHRF-RELATED"/>
    <property type="match status" value="1"/>
</dbReference>
<evidence type="ECO:0008006" key="13">
    <source>
        <dbReference type="Google" id="ProtNLM"/>
    </source>
</evidence>
<gene>
    <name evidence="11" type="ORF">VaNZ11_013086</name>
</gene>
<dbReference type="EMBL" id="BSDZ01000080">
    <property type="protein sequence ID" value="GLI68613.1"/>
    <property type="molecule type" value="Genomic_DNA"/>
</dbReference>
<feature type="domain" description="RING-type" evidence="9">
    <location>
        <begin position="73"/>
        <end position="114"/>
    </location>
</feature>
<dbReference type="PANTHER" id="PTHR14140:SF27">
    <property type="entry name" value="OS04G0289800 PROTEIN"/>
    <property type="match status" value="1"/>
</dbReference>
<evidence type="ECO:0000256" key="2">
    <source>
        <dbReference type="ARBA" id="ARBA00022771"/>
    </source>
</evidence>
<evidence type="ECO:0000313" key="11">
    <source>
        <dbReference type="EMBL" id="GLI68613.1"/>
    </source>
</evidence>
<keyword evidence="1" id="KW-0479">Metal-binding</keyword>
<dbReference type="Pfam" id="PF13445">
    <property type="entry name" value="zf-RING_UBOX"/>
    <property type="match status" value="1"/>
</dbReference>
<dbReference type="SMART" id="SM00466">
    <property type="entry name" value="SRA"/>
    <property type="match status" value="1"/>
</dbReference>
<name>A0ABQ5SFA8_9CHLO</name>
<evidence type="ECO:0000256" key="1">
    <source>
        <dbReference type="ARBA" id="ARBA00022723"/>
    </source>
</evidence>
<feature type="region of interest" description="Disordered" evidence="8">
    <location>
        <begin position="762"/>
        <end position="827"/>
    </location>
</feature>
<protein>
    <recommendedName>
        <fullName evidence="13">RING-type E3 ubiquitin transferase</fullName>
    </recommendedName>
</protein>
<proteinExistence type="predicted"/>
<organism evidence="11 12">
    <name type="scientific">Volvox africanus</name>
    <dbReference type="NCBI Taxonomy" id="51714"/>
    <lineage>
        <taxon>Eukaryota</taxon>
        <taxon>Viridiplantae</taxon>
        <taxon>Chlorophyta</taxon>
        <taxon>core chlorophytes</taxon>
        <taxon>Chlorophyceae</taxon>
        <taxon>CS clade</taxon>
        <taxon>Chlamydomonadales</taxon>
        <taxon>Volvocaceae</taxon>
        <taxon>Volvox</taxon>
    </lineage>
</organism>
<dbReference type="InterPro" id="IPR001841">
    <property type="entry name" value="Znf_RING"/>
</dbReference>
<evidence type="ECO:0000259" key="10">
    <source>
        <dbReference type="PROSITE" id="PS51015"/>
    </source>
</evidence>
<feature type="compositionally biased region" description="Basic and acidic residues" evidence="8">
    <location>
        <begin position="808"/>
        <end position="822"/>
    </location>
</feature>
<evidence type="ECO:0000256" key="5">
    <source>
        <dbReference type="ARBA" id="ARBA00023242"/>
    </source>
</evidence>
<reference evidence="11 12" key="1">
    <citation type="journal article" date="2023" name="IScience">
        <title>Expanded male sex-determining region conserved during the evolution of homothallism in the green alga Volvox.</title>
        <authorList>
            <person name="Yamamoto K."/>
            <person name="Matsuzaki R."/>
            <person name="Mahakham W."/>
            <person name="Heman W."/>
            <person name="Sekimoto H."/>
            <person name="Kawachi M."/>
            <person name="Minakuchi Y."/>
            <person name="Toyoda A."/>
            <person name="Nozaki H."/>
        </authorList>
    </citation>
    <scope>NUCLEOTIDE SEQUENCE [LARGE SCALE GENOMIC DNA]</scope>
    <source>
        <strain evidence="11 12">NIES-4468</strain>
    </source>
</reference>
<dbReference type="InterPro" id="IPR015947">
    <property type="entry name" value="PUA-like_sf"/>
</dbReference>
<evidence type="ECO:0000256" key="3">
    <source>
        <dbReference type="ARBA" id="ARBA00022833"/>
    </source>
</evidence>
<dbReference type="InterPro" id="IPR017907">
    <property type="entry name" value="Znf_RING_CS"/>
</dbReference>